<dbReference type="EMBL" id="CP001341">
    <property type="protein sequence ID" value="ACL41386.1"/>
    <property type="molecule type" value="Genomic_DNA"/>
</dbReference>
<dbReference type="KEGG" id="ach:Achl_3429"/>
<proteinExistence type="predicted"/>
<keyword evidence="1" id="KW-0812">Transmembrane</keyword>
<evidence type="ECO:0000313" key="3">
    <source>
        <dbReference type="Proteomes" id="UP000002505"/>
    </source>
</evidence>
<evidence type="ECO:0000313" key="2">
    <source>
        <dbReference type="EMBL" id="ACL41386.1"/>
    </source>
</evidence>
<evidence type="ECO:0000256" key="1">
    <source>
        <dbReference type="SAM" id="Phobius"/>
    </source>
</evidence>
<keyword evidence="1" id="KW-1133">Transmembrane helix</keyword>
<dbReference type="eggNOG" id="ENOG502ZN1U">
    <property type="taxonomic scope" value="Bacteria"/>
</dbReference>
<dbReference type="OrthoDB" id="4794482at2"/>
<keyword evidence="1" id="KW-0472">Membrane</keyword>
<reference evidence="2" key="1">
    <citation type="submission" date="2009-01" db="EMBL/GenBank/DDBJ databases">
        <title>Complete sequence of chromosome of Arthrobacter chlorophenolicus A6.</title>
        <authorList>
            <consortium name="US DOE Joint Genome Institute"/>
            <person name="Lucas S."/>
            <person name="Copeland A."/>
            <person name="Lapidus A."/>
            <person name="Glavina del Rio T."/>
            <person name="Tice H."/>
            <person name="Bruce D."/>
            <person name="Goodwin L."/>
            <person name="Pitluck S."/>
            <person name="Goltsman E."/>
            <person name="Clum A."/>
            <person name="Larimer F."/>
            <person name="Land M."/>
            <person name="Hauser L."/>
            <person name="Kyrpides N."/>
            <person name="Mikhailova N."/>
            <person name="Jansson J."/>
            <person name="Richardson P."/>
        </authorList>
    </citation>
    <scope>NUCLEOTIDE SEQUENCE [LARGE SCALE GENOMIC DNA]</scope>
    <source>
        <strain evidence="2">A6</strain>
    </source>
</reference>
<keyword evidence="3" id="KW-1185">Reference proteome</keyword>
<feature type="transmembrane region" description="Helical" evidence="1">
    <location>
        <begin position="44"/>
        <end position="64"/>
    </location>
</feature>
<name>B8HH95_PSECP</name>
<feature type="transmembrane region" description="Helical" evidence="1">
    <location>
        <begin position="12"/>
        <end position="32"/>
    </location>
</feature>
<dbReference type="AlphaFoldDB" id="B8HH95"/>
<protein>
    <recommendedName>
        <fullName evidence="4">Integral membrane protein</fullName>
    </recommendedName>
</protein>
<evidence type="ECO:0008006" key="4">
    <source>
        <dbReference type="Google" id="ProtNLM"/>
    </source>
</evidence>
<sequence>MDRANESLAAPVVLIWATTGALLAAAVLIAAFRHPISGKTAASLDLSVLVLAAPAFWMASFPAGMGLADAFAISGGDHAPGGRVLYAVSAASLVALIAVAARRNR</sequence>
<dbReference type="Proteomes" id="UP000002505">
    <property type="component" value="Chromosome"/>
</dbReference>
<accession>B8HH95</accession>
<organism evidence="2 3">
    <name type="scientific">Pseudarthrobacter chlorophenolicus (strain ATCC 700700 / DSM 12829 / CIP 107037 / JCM 12360 / KCTC 9906 / NCIMB 13794 / A6)</name>
    <name type="common">Arthrobacter chlorophenolicus</name>
    <dbReference type="NCBI Taxonomy" id="452863"/>
    <lineage>
        <taxon>Bacteria</taxon>
        <taxon>Bacillati</taxon>
        <taxon>Actinomycetota</taxon>
        <taxon>Actinomycetes</taxon>
        <taxon>Micrococcales</taxon>
        <taxon>Micrococcaceae</taxon>
        <taxon>Pseudarthrobacter</taxon>
    </lineage>
</organism>
<dbReference type="HOGENOM" id="CLU_2230904_0_0_11"/>
<gene>
    <name evidence="2" type="ordered locus">Achl_3429</name>
</gene>
<feature type="transmembrane region" description="Helical" evidence="1">
    <location>
        <begin position="84"/>
        <end position="101"/>
    </location>
</feature>